<sequence>MSTSQSQTSLGHDRYYHDKKAFIAAQIRLLEAPIQPSPDWRRQRARLAAEEGSRATIPETVITAVLTKLHSTSKKYLRLTFNNQSIRQLLEQLERNQYELRKKTRQGGIIIRTKSTQELLNSDWIDMFPETWQQNNQVDNDPMSSLSYHNASSSSTRPLVATVNSSKLQKYADLRSRVVALQAKYQSLLDKHEYYKTLQSEIRCLDTGDMQRNMLAPNSQAVQELTKMKELLPRLISILESRRNVLIAKRKEQPLATNRDIDVIKRQRLQPTNPLDTIMEYLQN</sequence>
<dbReference type="FunCoup" id="A0A1Y2G6M3">
    <property type="interactions" value="1"/>
</dbReference>
<dbReference type="PANTHER" id="PTHR42040">
    <property type="entry name" value="INNER KINETOCHORE SUBUNIT FTA4"/>
    <property type="match status" value="1"/>
</dbReference>
<dbReference type="OrthoDB" id="21214at2759"/>
<dbReference type="GO" id="GO:0031511">
    <property type="term" value="C:Mis6-Sim4 complex"/>
    <property type="evidence" value="ECO:0007669"/>
    <property type="project" value="InterPro"/>
</dbReference>
<gene>
    <name evidence="2" type="ORF">BCR41DRAFT_364204</name>
</gene>
<reference evidence="2 3" key="1">
    <citation type="submission" date="2016-07" db="EMBL/GenBank/DDBJ databases">
        <title>Pervasive Adenine N6-methylation of Active Genes in Fungi.</title>
        <authorList>
            <consortium name="DOE Joint Genome Institute"/>
            <person name="Mondo S.J."/>
            <person name="Dannebaum R.O."/>
            <person name="Kuo R.C."/>
            <person name="Labutti K."/>
            <person name="Haridas S."/>
            <person name="Kuo A."/>
            <person name="Salamov A."/>
            <person name="Ahrendt S.R."/>
            <person name="Lipzen A."/>
            <person name="Sullivan W."/>
            <person name="Andreopoulos W.B."/>
            <person name="Clum A."/>
            <person name="Lindquist E."/>
            <person name="Daum C."/>
            <person name="Ramamoorthy G.K."/>
            <person name="Gryganskyi A."/>
            <person name="Culley D."/>
            <person name="Magnuson J.K."/>
            <person name="James T.Y."/>
            <person name="O'Malley M.A."/>
            <person name="Stajich J.E."/>
            <person name="Spatafora J.W."/>
            <person name="Visel A."/>
            <person name="Grigoriev I.V."/>
        </authorList>
    </citation>
    <scope>NUCLEOTIDE SEQUENCE [LARGE SCALE GENOMIC DNA]</scope>
    <source>
        <strain evidence="2 3">NRRL 3116</strain>
    </source>
</reference>
<dbReference type="GeneID" id="33567848"/>
<dbReference type="AlphaFoldDB" id="A0A1Y2G6M3"/>
<evidence type="ECO:0000313" key="3">
    <source>
        <dbReference type="Proteomes" id="UP000193648"/>
    </source>
</evidence>
<dbReference type="STRING" id="64571.A0A1Y2G6M3"/>
<dbReference type="Proteomes" id="UP000193648">
    <property type="component" value="Unassembled WGS sequence"/>
</dbReference>
<keyword evidence="1" id="KW-0175">Coiled coil</keyword>
<proteinExistence type="predicted"/>
<protein>
    <submittedName>
        <fullName evidence="2">Kinetochore Sim4 complex subunit Fta4</fullName>
    </submittedName>
</protein>
<dbReference type="InParanoid" id="A0A1Y2G6M3"/>
<dbReference type="Pfam" id="PF13093">
    <property type="entry name" value="FTA4"/>
    <property type="match status" value="1"/>
</dbReference>
<evidence type="ECO:0000313" key="2">
    <source>
        <dbReference type="EMBL" id="ORY98360.1"/>
    </source>
</evidence>
<organism evidence="2 3">
    <name type="scientific">Lobosporangium transversale</name>
    <dbReference type="NCBI Taxonomy" id="64571"/>
    <lineage>
        <taxon>Eukaryota</taxon>
        <taxon>Fungi</taxon>
        <taxon>Fungi incertae sedis</taxon>
        <taxon>Mucoromycota</taxon>
        <taxon>Mortierellomycotina</taxon>
        <taxon>Mortierellomycetes</taxon>
        <taxon>Mortierellales</taxon>
        <taxon>Mortierellaceae</taxon>
        <taxon>Lobosporangium</taxon>
    </lineage>
</organism>
<dbReference type="InterPro" id="IPR025207">
    <property type="entry name" value="Sim4_Fta4"/>
</dbReference>
<keyword evidence="3" id="KW-1185">Reference proteome</keyword>
<dbReference type="PANTHER" id="PTHR42040:SF1">
    <property type="entry name" value="INNER KINETOCHORE SUBUNIT FTA4"/>
    <property type="match status" value="1"/>
</dbReference>
<evidence type="ECO:0000256" key="1">
    <source>
        <dbReference type="SAM" id="Coils"/>
    </source>
</evidence>
<name>A0A1Y2G6M3_9FUNG</name>
<feature type="coiled-coil region" evidence="1">
    <location>
        <begin position="76"/>
        <end position="106"/>
    </location>
</feature>
<accession>A0A1Y2G6M3</accession>
<dbReference type="RefSeq" id="XP_021875752.1">
    <property type="nucleotide sequence ID" value="XM_022026005.1"/>
</dbReference>
<comment type="caution">
    <text evidence="2">The sequence shown here is derived from an EMBL/GenBank/DDBJ whole genome shotgun (WGS) entry which is preliminary data.</text>
</comment>
<dbReference type="EMBL" id="MCFF01000070">
    <property type="protein sequence ID" value="ORY98360.1"/>
    <property type="molecule type" value="Genomic_DNA"/>
</dbReference>